<comment type="similarity">
    <text evidence="1 4">Belongs to the cyclophilin-type PPIase family.</text>
</comment>
<dbReference type="PIRSF" id="PIRSF001467">
    <property type="entry name" value="Peptidylpro_ismrse"/>
    <property type="match status" value="1"/>
</dbReference>
<dbReference type="PANTHER" id="PTHR11071:SF561">
    <property type="entry name" value="PEPTIDYL-PROLYL CIS-TRANS ISOMERASE D-RELATED"/>
    <property type="match status" value="1"/>
</dbReference>
<protein>
    <recommendedName>
        <fullName evidence="4">Peptidyl-prolyl cis-trans isomerase</fullName>
        <shortName evidence="4">PPIase</shortName>
        <ecNumber evidence="4">5.2.1.8</ecNumber>
    </recommendedName>
</protein>
<proteinExistence type="inferred from homology"/>
<reference evidence="7" key="1">
    <citation type="submission" date="2020-01" db="EMBL/GenBank/DDBJ databases">
        <title>Development of genomics and gene disruption for Polysphondylium violaceum indicates a role for the polyketide synthase stlB in stalk morphogenesis.</title>
        <authorList>
            <person name="Narita B."/>
            <person name="Kawabe Y."/>
            <person name="Kin K."/>
            <person name="Saito T."/>
            <person name="Gibbs R."/>
            <person name="Kuspa A."/>
            <person name="Muzny D."/>
            <person name="Queller D."/>
            <person name="Richards S."/>
            <person name="Strassman J."/>
            <person name="Sucgang R."/>
            <person name="Worley K."/>
            <person name="Schaap P."/>
        </authorList>
    </citation>
    <scope>NUCLEOTIDE SEQUENCE</scope>
    <source>
        <strain evidence="7">QSvi11</strain>
    </source>
</reference>
<dbReference type="InterPro" id="IPR020892">
    <property type="entry name" value="Cyclophilin-type_PPIase_CS"/>
</dbReference>
<dbReference type="PANTHER" id="PTHR11071">
    <property type="entry name" value="PEPTIDYL-PROLYL CIS-TRANS ISOMERASE"/>
    <property type="match status" value="1"/>
</dbReference>
<evidence type="ECO:0000313" key="8">
    <source>
        <dbReference type="Proteomes" id="UP000695562"/>
    </source>
</evidence>
<evidence type="ECO:0000256" key="3">
    <source>
        <dbReference type="ARBA" id="ARBA00023235"/>
    </source>
</evidence>
<keyword evidence="3 4" id="KW-0413">Isomerase</keyword>
<dbReference type="CDD" id="cd01926">
    <property type="entry name" value="cyclophilin_ABH_like"/>
    <property type="match status" value="1"/>
</dbReference>
<feature type="domain" description="PPIase cyclophilin-type" evidence="6">
    <location>
        <begin position="8"/>
        <end position="171"/>
    </location>
</feature>
<evidence type="ECO:0000256" key="5">
    <source>
        <dbReference type="SAM" id="MobiDB-lite"/>
    </source>
</evidence>
<dbReference type="SUPFAM" id="SSF50891">
    <property type="entry name" value="Cyclophilin-like"/>
    <property type="match status" value="1"/>
</dbReference>
<dbReference type="Proteomes" id="UP000695562">
    <property type="component" value="Unassembled WGS sequence"/>
</dbReference>
<dbReference type="PROSITE" id="PS50072">
    <property type="entry name" value="CSA_PPIASE_2"/>
    <property type="match status" value="1"/>
</dbReference>
<dbReference type="EC" id="5.2.1.8" evidence="4"/>
<evidence type="ECO:0000256" key="1">
    <source>
        <dbReference type="ARBA" id="ARBA00007365"/>
    </source>
</evidence>
<evidence type="ECO:0000256" key="2">
    <source>
        <dbReference type="ARBA" id="ARBA00023110"/>
    </source>
</evidence>
<dbReference type="PROSITE" id="PS00170">
    <property type="entry name" value="CSA_PPIASE_1"/>
    <property type="match status" value="1"/>
</dbReference>
<comment type="caution">
    <text evidence="7">The sequence shown here is derived from an EMBL/GenBank/DDBJ whole genome shotgun (WGS) entry which is preliminary data.</text>
</comment>
<evidence type="ECO:0000256" key="4">
    <source>
        <dbReference type="RuleBase" id="RU363019"/>
    </source>
</evidence>
<feature type="compositionally biased region" description="Polar residues" evidence="5">
    <location>
        <begin position="153"/>
        <end position="172"/>
    </location>
</feature>
<dbReference type="FunFam" id="2.40.100.10:FF:000002">
    <property type="entry name" value="Peptidyl-prolyl cis-trans isomerase"/>
    <property type="match status" value="1"/>
</dbReference>
<dbReference type="InterPro" id="IPR002130">
    <property type="entry name" value="Cyclophilin-type_PPIase_dom"/>
</dbReference>
<organism evidence="7 8">
    <name type="scientific">Polysphondylium violaceum</name>
    <dbReference type="NCBI Taxonomy" id="133409"/>
    <lineage>
        <taxon>Eukaryota</taxon>
        <taxon>Amoebozoa</taxon>
        <taxon>Evosea</taxon>
        <taxon>Eumycetozoa</taxon>
        <taxon>Dictyostelia</taxon>
        <taxon>Dictyosteliales</taxon>
        <taxon>Dictyosteliaceae</taxon>
        <taxon>Polysphondylium</taxon>
    </lineage>
</organism>
<dbReference type="OrthoDB" id="193499at2759"/>
<dbReference type="GO" id="GO:0003755">
    <property type="term" value="F:peptidyl-prolyl cis-trans isomerase activity"/>
    <property type="evidence" value="ECO:0007669"/>
    <property type="project" value="UniProtKB-UniRule"/>
</dbReference>
<evidence type="ECO:0000259" key="6">
    <source>
        <dbReference type="PROSITE" id="PS50072"/>
    </source>
</evidence>
<dbReference type="Gene3D" id="2.40.100.10">
    <property type="entry name" value="Cyclophilin-like"/>
    <property type="match status" value="1"/>
</dbReference>
<dbReference type="GO" id="GO:0005737">
    <property type="term" value="C:cytoplasm"/>
    <property type="evidence" value="ECO:0007669"/>
    <property type="project" value="TreeGrafter"/>
</dbReference>
<dbReference type="InterPro" id="IPR024936">
    <property type="entry name" value="Cyclophilin-type_PPIase"/>
</dbReference>
<keyword evidence="8" id="KW-1185">Reference proteome</keyword>
<dbReference type="Pfam" id="PF00160">
    <property type="entry name" value="Pro_isomerase"/>
    <property type="match status" value="1"/>
</dbReference>
<gene>
    <name evidence="7" type="ORF">CYY_006590</name>
</gene>
<comment type="function">
    <text evidence="4">PPIases accelerate the folding of proteins. It catalyzes the cis-trans isomerization of proline imidic peptide bonds in oligopeptides.</text>
</comment>
<accession>A0A8J4URE8</accession>
<dbReference type="GO" id="GO:0016018">
    <property type="term" value="F:cyclosporin A binding"/>
    <property type="evidence" value="ECO:0007669"/>
    <property type="project" value="TreeGrafter"/>
</dbReference>
<keyword evidence="2 4" id="KW-0697">Rotamase</keyword>
<feature type="region of interest" description="Disordered" evidence="5">
    <location>
        <begin position="151"/>
        <end position="172"/>
    </location>
</feature>
<evidence type="ECO:0000313" key="7">
    <source>
        <dbReference type="EMBL" id="KAF2072091.1"/>
    </source>
</evidence>
<dbReference type="PRINTS" id="PR00153">
    <property type="entry name" value="CSAPPISMRASE"/>
</dbReference>
<dbReference type="InterPro" id="IPR029000">
    <property type="entry name" value="Cyclophilin-like_dom_sf"/>
</dbReference>
<sequence>MMTNPKVFFEITIGGTNKGRLIFELFNDVVPKTAENFRALCTGEKGIGKSGKPLHYKGSGFHRIIPGFMCQGGDFTHGSGVGGESIYGAKFADENFKLKHFGKGTLSMANAGPNTNGSQFFICTAPTSWLDGKHTVFGKLIEGEQLLDEMERQGSQNGKTKTTVTISDCGQL</sequence>
<dbReference type="AlphaFoldDB" id="A0A8J4URE8"/>
<comment type="catalytic activity">
    <reaction evidence="4">
        <text>[protein]-peptidylproline (omega=180) = [protein]-peptidylproline (omega=0)</text>
        <dbReference type="Rhea" id="RHEA:16237"/>
        <dbReference type="Rhea" id="RHEA-COMP:10747"/>
        <dbReference type="Rhea" id="RHEA-COMP:10748"/>
        <dbReference type="ChEBI" id="CHEBI:83833"/>
        <dbReference type="ChEBI" id="CHEBI:83834"/>
        <dbReference type="EC" id="5.2.1.8"/>
    </reaction>
</comment>
<dbReference type="EMBL" id="AJWJ01000311">
    <property type="protein sequence ID" value="KAF2072091.1"/>
    <property type="molecule type" value="Genomic_DNA"/>
</dbReference>
<dbReference type="GO" id="GO:0006457">
    <property type="term" value="P:protein folding"/>
    <property type="evidence" value="ECO:0007669"/>
    <property type="project" value="InterPro"/>
</dbReference>
<name>A0A8J4URE8_9MYCE</name>